<reference evidence="2" key="1">
    <citation type="submission" date="2020-03" db="EMBL/GenBank/DDBJ databases">
        <title>The deep terrestrial virosphere.</title>
        <authorList>
            <person name="Holmfeldt K."/>
            <person name="Nilsson E."/>
            <person name="Simone D."/>
            <person name="Lopez-Fernandez M."/>
            <person name="Wu X."/>
            <person name="de Brujin I."/>
            <person name="Lundin D."/>
            <person name="Andersson A."/>
            <person name="Bertilsson S."/>
            <person name="Dopson M."/>
        </authorList>
    </citation>
    <scope>NUCLEOTIDE SEQUENCE</scope>
    <source>
        <strain evidence="2">MM415B07175</strain>
    </source>
</reference>
<protein>
    <recommendedName>
        <fullName evidence="1">DUF8033 domain-containing protein</fullName>
    </recommendedName>
</protein>
<name>A0A6M3LNP1_9ZZZZ</name>
<dbReference type="Pfam" id="PF26096">
    <property type="entry name" value="DUF8033"/>
    <property type="match status" value="1"/>
</dbReference>
<dbReference type="AlphaFoldDB" id="A0A6M3LNP1"/>
<evidence type="ECO:0000259" key="1">
    <source>
        <dbReference type="Pfam" id="PF26096"/>
    </source>
</evidence>
<sequence length="94" mass="10682">MNISKRNYGEYSSDNYGSHTQQVDIGNVRLFFSYDTVVAFNDNGRNIVCENVWGTTTGKHLNWIDGGDKKARLSSEKFNHLLNEMLKSHNLIVG</sequence>
<evidence type="ECO:0000313" key="2">
    <source>
        <dbReference type="EMBL" id="QJA96876.1"/>
    </source>
</evidence>
<dbReference type="InterPro" id="IPR058346">
    <property type="entry name" value="DUF8033"/>
</dbReference>
<organism evidence="2">
    <name type="scientific">viral metagenome</name>
    <dbReference type="NCBI Taxonomy" id="1070528"/>
    <lineage>
        <taxon>unclassified sequences</taxon>
        <taxon>metagenomes</taxon>
        <taxon>organismal metagenomes</taxon>
    </lineage>
</organism>
<proteinExistence type="predicted"/>
<gene>
    <name evidence="2" type="ORF">MM415B07175_0005</name>
</gene>
<accession>A0A6M3LNP1</accession>
<dbReference type="EMBL" id="MT143442">
    <property type="protein sequence ID" value="QJA96876.1"/>
    <property type="molecule type" value="Genomic_DNA"/>
</dbReference>
<feature type="domain" description="DUF8033" evidence="1">
    <location>
        <begin position="17"/>
        <end position="79"/>
    </location>
</feature>